<accession>A0A2P2P4X8</accession>
<name>A0A2P2P4X8_RHIMU</name>
<dbReference type="AlphaFoldDB" id="A0A2P2P4X8"/>
<reference evidence="1" key="1">
    <citation type="submission" date="2018-02" db="EMBL/GenBank/DDBJ databases">
        <title>Rhizophora mucronata_Transcriptome.</title>
        <authorList>
            <person name="Meera S.P."/>
            <person name="Sreeshan A."/>
            <person name="Augustine A."/>
        </authorList>
    </citation>
    <scope>NUCLEOTIDE SEQUENCE</scope>
    <source>
        <tissue evidence="1">Leaf</tissue>
    </source>
</reference>
<dbReference type="EMBL" id="GGEC01069197">
    <property type="protein sequence ID" value="MBX49681.1"/>
    <property type="molecule type" value="Transcribed_RNA"/>
</dbReference>
<evidence type="ECO:0000313" key="1">
    <source>
        <dbReference type="EMBL" id="MBX49681.1"/>
    </source>
</evidence>
<protein>
    <submittedName>
        <fullName evidence="1">Uncharacterized protein</fullName>
    </submittedName>
</protein>
<sequence length="35" mass="3898">MGKMLATPPNGLGHSVHMIIKLATLAPKKERRRMI</sequence>
<proteinExistence type="predicted"/>
<organism evidence="1">
    <name type="scientific">Rhizophora mucronata</name>
    <name type="common">Asiatic mangrove</name>
    <dbReference type="NCBI Taxonomy" id="61149"/>
    <lineage>
        <taxon>Eukaryota</taxon>
        <taxon>Viridiplantae</taxon>
        <taxon>Streptophyta</taxon>
        <taxon>Embryophyta</taxon>
        <taxon>Tracheophyta</taxon>
        <taxon>Spermatophyta</taxon>
        <taxon>Magnoliopsida</taxon>
        <taxon>eudicotyledons</taxon>
        <taxon>Gunneridae</taxon>
        <taxon>Pentapetalae</taxon>
        <taxon>rosids</taxon>
        <taxon>fabids</taxon>
        <taxon>Malpighiales</taxon>
        <taxon>Rhizophoraceae</taxon>
        <taxon>Rhizophora</taxon>
    </lineage>
</organism>